<feature type="transmembrane region" description="Helical" evidence="6">
    <location>
        <begin position="238"/>
        <end position="260"/>
    </location>
</feature>
<comment type="caution">
    <text evidence="7">The sequence shown here is derived from an EMBL/GenBank/DDBJ whole genome shotgun (WGS) entry which is preliminary data.</text>
</comment>
<reference evidence="8" key="1">
    <citation type="submission" date="2023-06" db="EMBL/GenBank/DDBJ databases">
        <title>Identification and characterization of horizontal gene transfer across gut microbiota members of farm animals based on homology search.</title>
        <authorList>
            <person name="Zeman M."/>
            <person name="Kubasova T."/>
            <person name="Jahodarova E."/>
            <person name="Nykrynova M."/>
            <person name="Rychlik I."/>
        </authorList>
    </citation>
    <scope>NUCLEOTIDE SEQUENCE [LARGE SCALE GENOMIC DNA]</scope>
    <source>
        <strain evidence="8">ET340</strain>
    </source>
</reference>
<reference evidence="7 8" key="2">
    <citation type="submission" date="2023-06" db="EMBL/GenBank/DDBJ databases">
        <title>Identification and characterization of horizontal gene transfer across gut microbiota members of farm animals based on homology search.</title>
        <authorList>
            <person name="Schwarzerova J."/>
            <person name="Nykrynova M."/>
            <person name="Jureckova K."/>
            <person name="Cejkova D."/>
            <person name="Rychlik I."/>
        </authorList>
    </citation>
    <scope>NUCLEOTIDE SEQUENCE [LARGE SCALE GENOMIC DNA]</scope>
    <source>
        <strain evidence="7 8">ET340</strain>
    </source>
</reference>
<keyword evidence="4 6" id="KW-1133">Transmembrane helix</keyword>
<proteinExistence type="predicted"/>
<evidence type="ECO:0000313" key="7">
    <source>
        <dbReference type="EMBL" id="MDM8201807.1"/>
    </source>
</evidence>
<keyword evidence="2" id="KW-1003">Cell membrane</keyword>
<protein>
    <submittedName>
        <fullName evidence="7">ABC transporter permease</fullName>
    </submittedName>
</protein>
<feature type="transmembrane region" description="Helical" evidence="6">
    <location>
        <begin position="195"/>
        <end position="218"/>
    </location>
</feature>
<evidence type="ECO:0000313" key="8">
    <source>
        <dbReference type="Proteomes" id="UP001529380"/>
    </source>
</evidence>
<dbReference type="EMBL" id="JAUDCL010000020">
    <property type="protein sequence ID" value="MDM8201807.1"/>
    <property type="molecule type" value="Genomic_DNA"/>
</dbReference>
<dbReference type="Proteomes" id="UP001529380">
    <property type="component" value="Unassembled WGS sequence"/>
</dbReference>
<evidence type="ECO:0000256" key="4">
    <source>
        <dbReference type="ARBA" id="ARBA00022989"/>
    </source>
</evidence>
<accession>A0ABT7USE7</accession>
<feature type="transmembrane region" description="Helical" evidence="6">
    <location>
        <begin position="6"/>
        <end position="25"/>
    </location>
</feature>
<evidence type="ECO:0000256" key="1">
    <source>
        <dbReference type="ARBA" id="ARBA00004651"/>
    </source>
</evidence>
<evidence type="ECO:0000256" key="6">
    <source>
        <dbReference type="SAM" id="Phobius"/>
    </source>
</evidence>
<comment type="subcellular location">
    <subcellularLocation>
        <location evidence="1">Cell membrane</location>
        <topology evidence="1">Multi-pass membrane protein</topology>
    </subcellularLocation>
</comment>
<dbReference type="PANTHER" id="PTHR43370">
    <property type="entry name" value="SUGAR ABC TRANSPORTER INTEGRAL MEMBRANE PROTEIN-RELATED"/>
    <property type="match status" value="1"/>
</dbReference>
<evidence type="ECO:0000256" key="2">
    <source>
        <dbReference type="ARBA" id="ARBA00022475"/>
    </source>
</evidence>
<feature type="transmembrane region" description="Helical" evidence="6">
    <location>
        <begin position="95"/>
        <end position="112"/>
    </location>
</feature>
<organism evidence="7 8">
    <name type="scientific">Allofournierella massiliensis</name>
    <dbReference type="NCBI Taxonomy" id="1650663"/>
    <lineage>
        <taxon>Bacteria</taxon>
        <taxon>Bacillati</taxon>
        <taxon>Bacillota</taxon>
        <taxon>Clostridia</taxon>
        <taxon>Eubacteriales</taxon>
        <taxon>Oscillospiraceae</taxon>
        <taxon>Allofournierella</taxon>
    </lineage>
</organism>
<keyword evidence="3 6" id="KW-0812">Transmembrane</keyword>
<dbReference type="InterPro" id="IPR001851">
    <property type="entry name" value="ABC_transp_permease"/>
</dbReference>
<feature type="transmembrane region" description="Helical" evidence="6">
    <location>
        <begin position="145"/>
        <end position="161"/>
    </location>
</feature>
<dbReference type="PANTHER" id="PTHR43370:SF1">
    <property type="entry name" value="GUANOSINE ABC TRANSPORTER PERMEASE PROTEIN NUPQ"/>
    <property type="match status" value="1"/>
</dbReference>
<dbReference type="CDD" id="cd06580">
    <property type="entry name" value="TM_PBP1_transp_TpRbsC_like"/>
    <property type="match status" value="1"/>
</dbReference>
<feature type="transmembrane region" description="Helical" evidence="6">
    <location>
        <begin position="37"/>
        <end position="57"/>
    </location>
</feature>
<name>A0ABT7USE7_9FIRM</name>
<evidence type="ECO:0000256" key="3">
    <source>
        <dbReference type="ARBA" id="ARBA00022692"/>
    </source>
</evidence>
<sequence length="310" mass="32964">MLNAITYLLSATLRMGTPIAFTALGGMTSERSGVNNIGLEGIMTASAFGAAVGSYLFQNAWMGILFAIVIGVGISAIHSLVCITWGGTQAVSSMALVLLSTGISGVGLKALFNQQGNSPQVPYLPTTTPLEKIPVIGPFLAQQSPFVYILFIVLILVWYMFKHTRLGLRIVTVGENPKAAETAGLSVHRIRYFSVIFSGVLGGLGGAMLSIGGMNMFQEDMVAGRGYLALGAVTMGRWNTWGVFGSAMFFGFFSALQLYLQTIPNNPVPAEFIQMIPYVATVIVLALSASKQNVGIAAGGQPYTKFVQQR</sequence>
<keyword evidence="5 6" id="KW-0472">Membrane</keyword>
<feature type="transmembrane region" description="Helical" evidence="6">
    <location>
        <begin position="63"/>
        <end position="83"/>
    </location>
</feature>
<evidence type="ECO:0000256" key="5">
    <source>
        <dbReference type="ARBA" id="ARBA00023136"/>
    </source>
</evidence>
<keyword evidence="8" id="KW-1185">Reference proteome</keyword>
<reference evidence="7 8" key="3">
    <citation type="submission" date="2023-06" db="EMBL/GenBank/DDBJ databases">
        <authorList>
            <person name="Zeman M."/>
            <person name="Kubasova T."/>
            <person name="Jahodarova E."/>
            <person name="Nykrynova M."/>
            <person name="Rychlik I."/>
        </authorList>
    </citation>
    <scope>NUCLEOTIDE SEQUENCE [LARGE SCALE GENOMIC DNA]</scope>
    <source>
        <strain evidence="7 8">ET340</strain>
    </source>
</reference>
<dbReference type="Pfam" id="PF02653">
    <property type="entry name" value="BPD_transp_2"/>
    <property type="match status" value="1"/>
</dbReference>
<dbReference type="RefSeq" id="WP_087181101.1">
    <property type="nucleotide sequence ID" value="NZ_JAUDCL010000020.1"/>
</dbReference>
<gene>
    <name evidence="7" type="ORF">QUW08_10980</name>
</gene>